<evidence type="ECO:0000313" key="10">
    <source>
        <dbReference type="EMBL" id="ABO09360.1"/>
    </source>
</evidence>
<dbReference type="PRINTS" id="PR01166">
    <property type="entry name" value="CYCOXIDASEII"/>
</dbReference>
<dbReference type="CDD" id="cd13842">
    <property type="entry name" value="CuRO_HCO_II_like"/>
    <property type="match status" value="1"/>
</dbReference>
<keyword evidence="6" id="KW-0186">Copper</keyword>
<keyword evidence="4" id="KW-0479">Metal-binding</keyword>
<reference evidence="10" key="1">
    <citation type="submission" date="2007-02" db="EMBL/GenBank/DDBJ databases">
        <title>Complete sequence of Pyrobaculum calidifontis JCM 11548.</title>
        <authorList>
            <consortium name="US DOE Joint Genome Institute"/>
            <person name="Copeland A."/>
            <person name="Lucas S."/>
            <person name="Lapidus A."/>
            <person name="Barry K."/>
            <person name="Glavina del Rio T."/>
            <person name="Dalin E."/>
            <person name="Tice H."/>
            <person name="Pitluck S."/>
            <person name="Chain P."/>
            <person name="Malfatti S."/>
            <person name="Shin M."/>
            <person name="Vergez L."/>
            <person name="Schmutz J."/>
            <person name="Larimer F."/>
            <person name="Land M."/>
            <person name="Hauser L."/>
            <person name="Kyrpides N."/>
            <person name="Mikhailova N."/>
            <person name="Cozen A.E."/>
            <person name="Fitz-Gibbon S.T."/>
            <person name="House C.H."/>
            <person name="Saltikov C."/>
            <person name="Lowe T.M."/>
            <person name="Richardson P."/>
        </authorList>
    </citation>
    <scope>NUCLEOTIDE SEQUENCE [LARGE SCALE GENOMIC DNA]</scope>
    <source>
        <strain evidence="10">JCM 11548</strain>
    </source>
</reference>
<keyword evidence="5" id="KW-0249">Electron transport</keyword>
<dbReference type="HOGENOM" id="CLU_1763905_0_0_2"/>
<keyword evidence="3" id="KW-0813">Transport</keyword>
<sequence length="149" mass="16755">MERGKVLEYLTIFGAAAILGFLAYITAVGLYAVDNYGKTAGKAAFGTGGYEVIKVYGRQFSWVFEYPNGTKTFNELVIERGKLYKLEITSLDVVHSFYIRELGIKYDAVPGFWYTMWLQVDKPGVYNILCAEYCGAKHYLMLAKLIVVG</sequence>
<evidence type="ECO:0000256" key="3">
    <source>
        <dbReference type="ARBA" id="ARBA00022448"/>
    </source>
</evidence>
<name>A3MXJ3_PYRCJ</name>
<keyword evidence="8" id="KW-0812">Transmembrane</keyword>
<dbReference type="AlphaFoldDB" id="A3MXJ3"/>
<comment type="subcellular location">
    <subcellularLocation>
        <location evidence="1">Membrane</location>
    </subcellularLocation>
</comment>
<dbReference type="GO" id="GO:0042773">
    <property type="term" value="P:ATP synthesis coupled electron transport"/>
    <property type="evidence" value="ECO:0007669"/>
    <property type="project" value="TreeGrafter"/>
</dbReference>
<dbReference type="RefSeq" id="WP_011850618.1">
    <property type="nucleotide sequence ID" value="NC_009073.1"/>
</dbReference>
<evidence type="ECO:0000313" key="11">
    <source>
        <dbReference type="Proteomes" id="UP000001431"/>
    </source>
</evidence>
<gene>
    <name evidence="10" type="ordered locus">Pcal_1944</name>
</gene>
<keyword evidence="7 8" id="KW-0472">Membrane</keyword>
<feature type="domain" description="Cytochrome oxidase subunit II copper A binding" evidence="9">
    <location>
        <begin position="48"/>
        <end position="149"/>
    </location>
</feature>
<keyword evidence="8" id="KW-1133">Transmembrane helix</keyword>
<accession>A3MXJ3</accession>
<dbReference type="GO" id="GO:0005507">
    <property type="term" value="F:copper ion binding"/>
    <property type="evidence" value="ECO:0007669"/>
    <property type="project" value="InterPro"/>
</dbReference>
<dbReference type="SUPFAM" id="SSF49503">
    <property type="entry name" value="Cupredoxins"/>
    <property type="match status" value="1"/>
</dbReference>
<dbReference type="STRING" id="410359.Pcal_1944"/>
<dbReference type="EMBL" id="CP000561">
    <property type="protein sequence ID" value="ABO09360.1"/>
    <property type="molecule type" value="Genomic_DNA"/>
</dbReference>
<dbReference type="eggNOG" id="arCOG01235">
    <property type="taxonomic scope" value="Archaea"/>
</dbReference>
<evidence type="ECO:0000256" key="5">
    <source>
        <dbReference type="ARBA" id="ARBA00022982"/>
    </source>
</evidence>
<dbReference type="PANTHER" id="PTHR22888:SF9">
    <property type="entry name" value="CYTOCHROME C OXIDASE SUBUNIT 2"/>
    <property type="match status" value="1"/>
</dbReference>
<comment type="similarity">
    <text evidence="2">Belongs to the cytochrome c oxidase subunit 2 family.</text>
</comment>
<dbReference type="Pfam" id="PF00116">
    <property type="entry name" value="COX2"/>
    <property type="match status" value="1"/>
</dbReference>
<evidence type="ECO:0000259" key="9">
    <source>
        <dbReference type="PROSITE" id="PS50857"/>
    </source>
</evidence>
<protein>
    <submittedName>
        <fullName evidence="10">Cytochrome c oxidase, subunit II</fullName>
    </submittedName>
</protein>
<keyword evidence="11" id="KW-1185">Reference proteome</keyword>
<evidence type="ECO:0000256" key="4">
    <source>
        <dbReference type="ARBA" id="ARBA00022723"/>
    </source>
</evidence>
<organism evidence="10 11">
    <name type="scientific">Pyrobaculum calidifontis (strain DSM 21063 / JCM 11548 / VA1)</name>
    <dbReference type="NCBI Taxonomy" id="410359"/>
    <lineage>
        <taxon>Archaea</taxon>
        <taxon>Thermoproteota</taxon>
        <taxon>Thermoprotei</taxon>
        <taxon>Thermoproteales</taxon>
        <taxon>Thermoproteaceae</taxon>
        <taxon>Pyrobaculum</taxon>
    </lineage>
</organism>
<feature type="transmembrane region" description="Helical" evidence="8">
    <location>
        <begin position="12"/>
        <end position="33"/>
    </location>
</feature>
<dbReference type="InterPro" id="IPR008972">
    <property type="entry name" value="Cupredoxin"/>
</dbReference>
<dbReference type="PROSITE" id="PS00078">
    <property type="entry name" value="COX2"/>
    <property type="match status" value="1"/>
</dbReference>
<dbReference type="PANTHER" id="PTHR22888">
    <property type="entry name" value="CYTOCHROME C OXIDASE, SUBUNIT II"/>
    <property type="match status" value="1"/>
</dbReference>
<dbReference type="Gene3D" id="2.60.40.420">
    <property type="entry name" value="Cupredoxins - blue copper proteins"/>
    <property type="match status" value="1"/>
</dbReference>
<evidence type="ECO:0000256" key="2">
    <source>
        <dbReference type="ARBA" id="ARBA00007866"/>
    </source>
</evidence>
<dbReference type="GeneID" id="4908399"/>
<evidence type="ECO:0000256" key="6">
    <source>
        <dbReference type="ARBA" id="ARBA00023008"/>
    </source>
</evidence>
<dbReference type="InterPro" id="IPR002429">
    <property type="entry name" value="CcO_II-like_C"/>
</dbReference>
<dbReference type="Proteomes" id="UP000001431">
    <property type="component" value="Chromosome"/>
</dbReference>
<proteinExistence type="inferred from homology"/>
<evidence type="ECO:0000256" key="1">
    <source>
        <dbReference type="ARBA" id="ARBA00004370"/>
    </source>
</evidence>
<dbReference type="GO" id="GO:0004129">
    <property type="term" value="F:cytochrome-c oxidase activity"/>
    <property type="evidence" value="ECO:0007669"/>
    <property type="project" value="InterPro"/>
</dbReference>
<dbReference type="GO" id="GO:0016020">
    <property type="term" value="C:membrane"/>
    <property type="evidence" value="ECO:0007669"/>
    <property type="project" value="UniProtKB-SubCell"/>
</dbReference>
<evidence type="ECO:0000256" key="7">
    <source>
        <dbReference type="ARBA" id="ARBA00023136"/>
    </source>
</evidence>
<dbReference type="PROSITE" id="PS50857">
    <property type="entry name" value="COX2_CUA"/>
    <property type="match status" value="1"/>
</dbReference>
<dbReference type="OrthoDB" id="3372at2157"/>
<evidence type="ECO:0000256" key="8">
    <source>
        <dbReference type="SAM" id="Phobius"/>
    </source>
</evidence>
<dbReference type="InterPro" id="IPR045187">
    <property type="entry name" value="CcO_II"/>
</dbReference>
<dbReference type="KEGG" id="pcl:Pcal_1944"/>
<dbReference type="InterPro" id="IPR001505">
    <property type="entry name" value="Copper_CuA"/>
</dbReference>